<dbReference type="Proteomes" id="UP000000768">
    <property type="component" value="Chromosome 3"/>
</dbReference>
<dbReference type="EMBL" id="CM000762">
    <property type="protein sequence ID" value="OQU87586.1"/>
    <property type="molecule type" value="Genomic_DNA"/>
</dbReference>
<evidence type="ECO:0000256" key="1">
    <source>
        <dbReference type="SAM" id="MobiDB-lite"/>
    </source>
</evidence>
<reference evidence="3" key="2">
    <citation type="journal article" date="2018" name="Plant J.">
        <title>The Sorghum bicolor reference genome: improved assembly, gene annotations, a transcriptome atlas, and signatures of genome organization.</title>
        <authorList>
            <person name="McCormick R.F."/>
            <person name="Truong S.K."/>
            <person name="Sreedasyam A."/>
            <person name="Jenkins J."/>
            <person name="Shu S."/>
            <person name="Sims D."/>
            <person name="Kennedy M."/>
            <person name="Amirebrahimi M."/>
            <person name="Weers B.D."/>
            <person name="McKinley B."/>
            <person name="Mattison A."/>
            <person name="Morishige D.T."/>
            <person name="Grimwood J."/>
            <person name="Schmutz J."/>
            <person name="Mullet J.E."/>
        </authorList>
    </citation>
    <scope>NUCLEOTIDE SEQUENCE [LARGE SCALE GENOMIC DNA]</scope>
    <source>
        <strain evidence="3">cv. BTx623</strain>
    </source>
</reference>
<feature type="compositionally biased region" description="Basic residues" evidence="1">
    <location>
        <begin position="1"/>
        <end position="11"/>
    </location>
</feature>
<organism evidence="2 3">
    <name type="scientific">Sorghum bicolor</name>
    <name type="common">Sorghum</name>
    <name type="synonym">Sorghum vulgare</name>
    <dbReference type="NCBI Taxonomy" id="4558"/>
    <lineage>
        <taxon>Eukaryota</taxon>
        <taxon>Viridiplantae</taxon>
        <taxon>Streptophyta</taxon>
        <taxon>Embryophyta</taxon>
        <taxon>Tracheophyta</taxon>
        <taxon>Spermatophyta</taxon>
        <taxon>Magnoliopsida</taxon>
        <taxon>Liliopsida</taxon>
        <taxon>Poales</taxon>
        <taxon>Poaceae</taxon>
        <taxon>PACMAD clade</taxon>
        <taxon>Panicoideae</taxon>
        <taxon>Andropogonodae</taxon>
        <taxon>Andropogoneae</taxon>
        <taxon>Sorghinae</taxon>
        <taxon>Sorghum</taxon>
    </lineage>
</organism>
<reference evidence="2 3" key="1">
    <citation type="journal article" date="2009" name="Nature">
        <title>The Sorghum bicolor genome and the diversification of grasses.</title>
        <authorList>
            <person name="Paterson A.H."/>
            <person name="Bowers J.E."/>
            <person name="Bruggmann R."/>
            <person name="Dubchak I."/>
            <person name="Grimwood J."/>
            <person name="Gundlach H."/>
            <person name="Haberer G."/>
            <person name="Hellsten U."/>
            <person name="Mitros T."/>
            <person name="Poliakov A."/>
            <person name="Schmutz J."/>
            <person name="Spannagl M."/>
            <person name="Tang H."/>
            <person name="Wang X."/>
            <person name="Wicker T."/>
            <person name="Bharti A.K."/>
            <person name="Chapman J."/>
            <person name="Feltus F.A."/>
            <person name="Gowik U."/>
            <person name="Grigoriev I.V."/>
            <person name="Lyons E."/>
            <person name="Maher C.A."/>
            <person name="Martis M."/>
            <person name="Narechania A."/>
            <person name="Otillar R.P."/>
            <person name="Penning B.W."/>
            <person name="Salamov A.A."/>
            <person name="Wang Y."/>
            <person name="Zhang L."/>
            <person name="Carpita N.C."/>
            <person name="Freeling M."/>
            <person name="Gingle A.R."/>
            <person name="Hash C.T."/>
            <person name="Keller B."/>
            <person name="Klein P."/>
            <person name="Kresovich S."/>
            <person name="McCann M.C."/>
            <person name="Ming R."/>
            <person name="Peterson D.G."/>
            <person name="Mehboob-ur-Rahman"/>
            <person name="Ware D."/>
            <person name="Westhoff P."/>
            <person name="Mayer K.F."/>
            <person name="Messing J."/>
            <person name="Rokhsar D.S."/>
        </authorList>
    </citation>
    <scope>NUCLEOTIDE SEQUENCE [LARGE SCALE GENOMIC DNA]</scope>
    <source>
        <strain evidence="3">cv. BTx623</strain>
    </source>
</reference>
<keyword evidence="3" id="KW-1185">Reference proteome</keyword>
<dbReference type="AlphaFoldDB" id="A0A1W0VZL9"/>
<dbReference type="InParanoid" id="A0A1W0VZL9"/>
<evidence type="ECO:0000313" key="3">
    <source>
        <dbReference type="Proteomes" id="UP000000768"/>
    </source>
</evidence>
<name>A0A1W0VZL9_SORBI</name>
<protein>
    <submittedName>
        <fullName evidence="2">Uncharacterized protein</fullName>
    </submittedName>
</protein>
<gene>
    <name evidence="2" type="ORF">SORBI_3003G302532</name>
</gene>
<dbReference type="Gramene" id="OQU87586">
    <property type="protein sequence ID" value="OQU87586"/>
    <property type="gene ID" value="SORBI_3003G302532"/>
</dbReference>
<sequence length="108" mass="12203">MPFGRGRRWPGRRMWGGRGSESTGAAASFPQSVLACVTRGSCIVTHGTSLLFALWLIYLPSLRAVTILTEVRKSRLRKSSSNGVDINRKERLRCAMRLQAFRRSIYLF</sequence>
<evidence type="ECO:0000313" key="2">
    <source>
        <dbReference type="EMBL" id="OQU87586.1"/>
    </source>
</evidence>
<proteinExistence type="predicted"/>
<feature type="region of interest" description="Disordered" evidence="1">
    <location>
        <begin position="1"/>
        <end position="25"/>
    </location>
</feature>
<accession>A0A1W0VZL9</accession>